<organism evidence="2 3">
    <name type="scientific">Nocardia cyriacigeorgica</name>
    <dbReference type="NCBI Taxonomy" id="135487"/>
    <lineage>
        <taxon>Bacteria</taxon>
        <taxon>Bacillati</taxon>
        <taxon>Actinomycetota</taxon>
        <taxon>Actinomycetes</taxon>
        <taxon>Mycobacteriales</taxon>
        <taxon>Nocardiaceae</taxon>
        <taxon>Nocardia</taxon>
    </lineage>
</organism>
<feature type="compositionally biased region" description="Basic and acidic residues" evidence="1">
    <location>
        <begin position="1"/>
        <end position="31"/>
    </location>
</feature>
<dbReference type="RefSeq" id="WP_267464810.1">
    <property type="nucleotide sequence ID" value="NZ_JADLPI010000003.1"/>
</dbReference>
<evidence type="ECO:0000313" key="2">
    <source>
        <dbReference type="EMBL" id="VFA97804.1"/>
    </source>
</evidence>
<evidence type="ECO:0000313" key="3">
    <source>
        <dbReference type="Proteomes" id="UP000290439"/>
    </source>
</evidence>
<dbReference type="EMBL" id="LR215973">
    <property type="protein sequence ID" value="VFA97804.1"/>
    <property type="molecule type" value="Genomic_DNA"/>
</dbReference>
<dbReference type="AlphaFoldDB" id="A0A4U8W0C7"/>
<reference evidence="2 3" key="1">
    <citation type="submission" date="2019-02" db="EMBL/GenBank/DDBJ databases">
        <authorList>
            <consortium name="Pathogen Informatics"/>
        </authorList>
    </citation>
    <scope>NUCLEOTIDE SEQUENCE [LARGE SCALE GENOMIC DNA]</scope>
    <source>
        <strain evidence="2 3">3012STDY6756504</strain>
    </source>
</reference>
<accession>A0A4U8W0C7</accession>
<evidence type="ECO:0000256" key="1">
    <source>
        <dbReference type="SAM" id="MobiDB-lite"/>
    </source>
</evidence>
<gene>
    <name evidence="2" type="ORF">NCTC10797_01569</name>
</gene>
<dbReference type="Proteomes" id="UP000290439">
    <property type="component" value="Chromosome"/>
</dbReference>
<proteinExistence type="predicted"/>
<sequence>MNTEHETTPARPVAERREAIVIRSLDKKETTGDVSVSGAN</sequence>
<name>A0A4U8W0C7_9NOCA</name>
<feature type="region of interest" description="Disordered" evidence="1">
    <location>
        <begin position="1"/>
        <end position="40"/>
    </location>
</feature>
<protein>
    <submittedName>
        <fullName evidence="2">Uncharacterized protein</fullName>
    </submittedName>
</protein>